<proteinExistence type="predicted"/>
<feature type="region of interest" description="Disordered" evidence="1">
    <location>
        <begin position="1"/>
        <end position="70"/>
    </location>
</feature>
<gene>
    <name evidence="2" type="ORF">ISN45_Aa08g019850</name>
</gene>
<organism evidence="2 3">
    <name type="scientific">Arabidopsis thaliana x Arabidopsis arenosa</name>
    <dbReference type="NCBI Taxonomy" id="1240361"/>
    <lineage>
        <taxon>Eukaryota</taxon>
        <taxon>Viridiplantae</taxon>
        <taxon>Streptophyta</taxon>
        <taxon>Embryophyta</taxon>
        <taxon>Tracheophyta</taxon>
        <taxon>Spermatophyta</taxon>
        <taxon>Magnoliopsida</taxon>
        <taxon>eudicotyledons</taxon>
        <taxon>Gunneridae</taxon>
        <taxon>Pentapetalae</taxon>
        <taxon>rosids</taxon>
        <taxon>malvids</taxon>
        <taxon>Brassicales</taxon>
        <taxon>Brassicaceae</taxon>
        <taxon>Camelineae</taxon>
        <taxon>Arabidopsis</taxon>
    </lineage>
</organism>
<dbReference type="AlphaFoldDB" id="A0A8T1XIW9"/>
<accession>A0A8T1XIW9</accession>
<feature type="compositionally biased region" description="Basic and acidic residues" evidence="1">
    <location>
        <begin position="58"/>
        <end position="68"/>
    </location>
</feature>
<feature type="compositionally biased region" description="Basic residues" evidence="1">
    <location>
        <begin position="27"/>
        <end position="38"/>
    </location>
</feature>
<name>A0A8T1XIW9_9BRAS</name>
<reference evidence="2 3" key="1">
    <citation type="submission" date="2020-12" db="EMBL/GenBank/DDBJ databases">
        <title>Concerted genomic and epigenomic changes stabilize Arabidopsis allopolyploids.</title>
        <authorList>
            <person name="Chen Z."/>
        </authorList>
    </citation>
    <scope>NUCLEOTIDE SEQUENCE [LARGE SCALE GENOMIC DNA]</scope>
    <source>
        <strain evidence="2">Allo738</strain>
        <tissue evidence="2">Leaf</tissue>
    </source>
</reference>
<evidence type="ECO:0000313" key="2">
    <source>
        <dbReference type="EMBL" id="KAG7534428.1"/>
    </source>
</evidence>
<dbReference type="Proteomes" id="UP000694240">
    <property type="component" value="Chromosome 13"/>
</dbReference>
<protein>
    <submittedName>
        <fullName evidence="2">Uncharacterized protein</fullName>
    </submittedName>
</protein>
<sequence length="85" mass="9658">MSKVCPADLVGPVGPVAGGKREWSKERSHRKPWWKQSRKISPANGNRRNMRQGLRTSGSERVEEERRSKGGRVNKIVAGEDTFWI</sequence>
<evidence type="ECO:0000256" key="1">
    <source>
        <dbReference type="SAM" id="MobiDB-lite"/>
    </source>
</evidence>
<keyword evidence="3" id="KW-1185">Reference proteome</keyword>
<comment type="caution">
    <text evidence="2">The sequence shown here is derived from an EMBL/GenBank/DDBJ whole genome shotgun (WGS) entry which is preliminary data.</text>
</comment>
<evidence type="ECO:0000313" key="3">
    <source>
        <dbReference type="Proteomes" id="UP000694240"/>
    </source>
</evidence>
<dbReference type="EMBL" id="JAEFBK010000013">
    <property type="protein sequence ID" value="KAG7534428.1"/>
    <property type="molecule type" value="Genomic_DNA"/>
</dbReference>